<feature type="region of interest" description="Disordered" evidence="1">
    <location>
        <begin position="111"/>
        <end position="135"/>
    </location>
</feature>
<evidence type="ECO:0000256" key="1">
    <source>
        <dbReference type="SAM" id="MobiDB-lite"/>
    </source>
</evidence>
<evidence type="ECO:0000313" key="3">
    <source>
        <dbReference type="WBParaSite" id="L893_g17386.t1"/>
    </source>
</evidence>
<dbReference type="Proteomes" id="UP000095287">
    <property type="component" value="Unplaced"/>
</dbReference>
<sequence length="147" mass="16351">MITMGKSMYHNEGRKRAEGDVASGSAHFPHRRRSPPQGRRFAGHTEVRLLMTGSPVAVRKTRREGNTGRGEETAECLQVPRATTSQLRANVESDKETTSKTCDLVKTIAERTERTDKERDMQGVKKTGFLSPSPPLDVIALRARPVH</sequence>
<organism evidence="2 3">
    <name type="scientific">Steinernema glaseri</name>
    <dbReference type="NCBI Taxonomy" id="37863"/>
    <lineage>
        <taxon>Eukaryota</taxon>
        <taxon>Metazoa</taxon>
        <taxon>Ecdysozoa</taxon>
        <taxon>Nematoda</taxon>
        <taxon>Chromadorea</taxon>
        <taxon>Rhabditida</taxon>
        <taxon>Tylenchina</taxon>
        <taxon>Panagrolaimomorpha</taxon>
        <taxon>Strongyloidoidea</taxon>
        <taxon>Steinernematidae</taxon>
        <taxon>Steinernema</taxon>
    </lineage>
</organism>
<proteinExistence type="predicted"/>
<dbReference type="WBParaSite" id="L893_g17386.t1">
    <property type="protein sequence ID" value="L893_g17386.t1"/>
    <property type="gene ID" value="L893_g17386"/>
</dbReference>
<feature type="compositionally biased region" description="Basic and acidic residues" evidence="1">
    <location>
        <begin position="111"/>
        <end position="123"/>
    </location>
</feature>
<evidence type="ECO:0000313" key="2">
    <source>
        <dbReference type="Proteomes" id="UP000095287"/>
    </source>
</evidence>
<feature type="region of interest" description="Disordered" evidence="1">
    <location>
        <begin position="1"/>
        <end position="75"/>
    </location>
</feature>
<dbReference type="AlphaFoldDB" id="A0A1I7YKX3"/>
<reference evidence="3" key="1">
    <citation type="submission" date="2016-11" db="UniProtKB">
        <authorList>
            <consortium name="WormBaseParasite"/>
        </authorList>
    </citation>
    <scope>IDENTIFICATION</scope>
</reference>
<protein>
    <submittedName>
        <fullName evidence="3">Uncharacterized protein</fullName>
    </submittedName>
</protein>
<name>A0A1I7YKX3_9BILA</name>
<feature type="compositionally biased region" description="Basic and acidic residues" evidence="1">
    <location>
        <begin position="9"/>
        <end position="19"/>
    </location>
</feature>
<keyword evidence="2" id="KW-1185">Reference proteome</keyword>
<accession>A0A1I7YKX3</accession>
<feature type="compositionally biased region" description="Basic and acidic residues" evidence="1">
    <location>
        <begin position="63"/>
        <end position="72"/>
    </location>
</feature>